<dbReference type="Proteomes" id="UP001498476">
    <property type="component" value="Unassembled WGS sequence"/>
</dbReference>
<protein>
    <submittedName>
        <fullName evidence="1">Uncharacterized protein</fullName>
    </submittedName>
</protein>
<comment type="caution">
    <text evidence="1">The sequence shown here is derived from an EMBL/GenBank/DDBJ whole genome shotgun (WGS) entry which is preliminary data.</text>
</comment>
<sequence length="416" mass="47552">MSQPQSTPRDEAFDKVFPYHHDQAHTLVDWGEGTLRNVYAGIHIWLSSILATERCHRTLTLGLTAELEALHDEVRDAYNCIPSDPEVYQTQRKNVGTVANNLWALVQREKSYLRFELNLQKIDITSLMARYHPDLDQDPEFYHNSKVSLSPYLGHIYSEVRKEIAAYENWKHQVNHGDPSKVSQTQPSRIWNQALAGVVHHSRDILACPNFPDPLPFESIMRILEQGDSWYRNLTCPGTFVTAEMFDTLDEDHLASILVQDLWSMEIRYKCLWRDGGAEIEYLRNCIKSGMEFFYNRAIVSISGKMRTIWVKDGTTTGKRIDNNDCIVGFMRFGVPAAEIVDGEVKEKSQTYTIFEKDQSEVEVCLVRDVFVVLWDVAEEIPPHYEDVPPTYASSNNTAISVPPAYASINNTAISV</sequence>
<organism evidence="1 2">
    <name type="scientific">Neonectria punicea</name>
    <dbReference type="NCBI Taxonomy" id="979145"/>
    <lineage>
        <taxon>Eukaryota</taxon>
        <taxon>Fungi</taxon>
        <taxon>Dikarya</taxon>
        <taxon>Ascomycota</taxon>
        <taxon>Pezizomycotina</taxon>
        <taxon>Sordariomycetes</taxon>
        <taxon>Hypocreomycetidae</taxon>
        <taxon>Hypocreales</taxon>
        <taxon>Nectriaceae</taxon>
        <taxon>Neonectria</taxon>
    </lineage>
</organism>
<gene>
    <name evidence="1" type="ORF">QQX98_002654</name>
</gene>
<reference evidence="1 2" key="1">
    <citation type="journal article" date="2025" name="Microbiol. Resour. Announc.">
        <title>Draft genome sequences for Neonectria magnoliae and Neonectria punicea, canker pathogens of Liriodendron tulipifera and Acer saccharum in West Virginia.</title>
        <authorList>
            <person name="Petronek H.M."/>
            <person name="Kasson M.T."/>
            <person name="Metheny A.M."/>
            <person name="Stauder C.M."/>
            <person name="Lovett B."/>
            <person name="Lynch S.C."/>
            <person name="Garnas J.R."/>
            <person name="Kasson L.R."/>
            <person name="Stajich J.E."/>
        </authorList>
    </citation>
    <scope>NUCLEOTIDE SEQUENCE [LARGE SCALE GENOMIC DNA]</scope>
    <source>
        <strain evidence="1 2">NRRL 64653</strain>
    </source>
</reference>
<proteinExistence type="predicted"/>
<name>A0ABR1HI27_9HYPO</name>
<accession>A0ABR1HI27</accession>
<evidence type="ECO:0000313" key="1">
    <source>
        <dbReference type="EMBL" id="KAK7420659.1"/>
    </source>
</evidence>
<dbReference type="EMBL" id="JAZAVJ010000028">
    <property type="protein sequence ID" value="KAK7420659.1"/>
    <property type="molecule type" value="Genomic_DNA"/>
</dbReference>
<evidence type="ECO:0000313" key="2">
    <source>
        <dbReference type="Proteomes" id="UP001498476"/>
    </source>
</evidence>
<keyword evidence="2" id="KW-1185">Reference proteome</keyword>